<dbReference type="EMBL" id="QBMN01000146">
    <property type="protein sequence ID" value="PZO36284.1"/>
    <property type="molecule type" value="Genomic_DNA"/>
</dbReference>
<sequence>MKLTDWINLASLGVALVIIWQFRQIVLLIFAAVVITIALNSLVRFLSRVYDWPRQRAVLVTAALVLLGAVIFLGLVLPLFISQFQELLLLTPKGFDQLGEWFDAFQVSPPDWFPDQDLRLLPALPDLLRQAASIGSTVFGNFLTFFSSSVAIVLQVLLLLVLTLMMLANPSAYRQLLLRLFPSSYRRRADEILTKCEKTLMFWLGGVALSSIFVATLSFTGLVLLGVPYAFAHAVLAGLFNFIPNLGPTLSAVFPVFVALLQSPGTALAVIVLYVLIQNVESYWFSPMVMQKQVSLLPAATLISQIFFATFLGPLGLVLALPLAVVCKTWIEEAWIVDVLDKPTHHQPPLDAELVSLNPQGTLTQDTLPQDPLT</sequence>
<dbReference type="Proteomes" id="UP000249081">
    <property type="component" value="Unassembled WGS sequence"/>
</dbReference>
<feature type="transmembrane region" description="Helical" evidence="6">
    <location>
        <begin position="7"/>
        <end position="22"/>
    </location>
</feature>
<evidence type="ECO:0000256" key="1">
    <source>
        <dbReference type="ARBA" id="ARBA00004141"/>
    </source>
</evidence>
<dbReference type="GO" id="GO:0055085">
    <property type="term" value="P:transmembrane transport"/>
    <property type="evidence" value="ECO:0007669"/>
    <property type="project" value="TreeGrafter"/>
</dbReference>
<reference evidence="7 8" key="2">
    <citation type="submission" date="2018-06" db="EMBL/GenBank/DDBJ databases">
        <title>Metagenomic assembly of (sub)arctic Cyanobacteria and their associated microbiome from non-axenic cultures.</title>
        <authorList>
            <person name="Baurain D."/>
        </authorList>
    </citation>
    <scope>NUCLEOTIDE SEQUENCE [LARGE SCALE GENOMIC DNA]</scope>
    <source>
        <strain evidence="7">ULC041bin1</strain>
    </source>
</reference>
<evidence type="ECO:0000256" key="6">
    <source>
        <dbReference type="SAM" id="Phobius"/>
    </source>
</evidence>
<evidence type="ECO:0000256" key="4">
    <source>
        <dbReference type="ARBA" id="ARBA00022989"/>
    </source>
</evidence>
<evidence type="ECO:0000313" key="8">
    <source>
        <dbReference type="Proteomes" id="UP000249081"/>
    </source>
</evidence>
<keyword evidence="4 6" id="KW-1133">Transmembrane helix</keyword>
<keyword evidence="3 6" id="KW-0812">Transmembrane</keyword>
<feature type="transmembrane region" description="Helical" evidence="6">
    <location>
        <begin position="202"/>
        <end position="232"/>
    </location>
</feature>
<gene>
    <name evidence="7" type="ORF">DCF17_17500</name>
</gene>
<evidence type="ECO:0000256" key="5">
    <source>
        <dbReference type="ARBA" id="ARBA00023136"/>
    </source>
</evidence>
<organism evidence="7 8">
    <name type="scientific">Shackletoniella antarctica</name>
    <dbReference type="NCBI Taxonomy" id="268115"/>
    <lineage>
        <taxon>Bacteria</taxon>
        <taxon>Bacillati</taxon>
        <taxon>Cyanobacteriota</taxon>
        <taxon>Cyanophyceae</taxon>
        <taxon>Oculatellales</taxon>
        <taxon>Oculatellaceae</taxon>
        <taxon>Shackletoniella</taxon>
    </lineage>
</organism>
<feature type="transmembrane region" description="Helical" evidence="6">
    <location>
        <begin position="58"/>
        <end position="81"/>
    </location>
</feature>
<feature type="transmembrane region" description="Helical" evidence="6">
    <location>
        <begin position="296"/>
        <end position="321"/>
    </location>
</feature>
<comment type="subcellular location">
    <subcellularLocation>
        <location evidence="1">Membrane</location>
        <topology evidence="1">Multi-pass membrane protein</topology>
    </subcellularLocation>
</comment>
<comment type="similarity">
    <text evidence="2">Belongs to the autoinducer-2 exporter (AI-2E) (TC 2.A.86) family.</text>
</comment>
<name>A0A2W4VTU4_9CYAN</name>
<reference evidence="8" key="1">
    <citation type="submission" date="2018-04" db="EMBL/GenBank/DDBJ databases">
        <authorList>
            <person name="Cornet L."/>
        </authorList>
    </citation>
    <scope>NUCLEOTIDE SEQUENCE [LARGE SCALE GENOMIC DNA]</scope>
</reference>
<feature type="transmembrane region" description="Helical" evidence="6">
    <location>
        <begin position="28"/>
        <end position="46"/>
    </location>
</feature>
<evidence type="ECO:0000256" key="3">
    <source>
        <dbReference type="ARBA" id="ARBA00022692"/>
    </source>
</evidence>
<dbReference type="PANTHER" id="PTHR21716:SF62">
    <property type="entry name" value="TRANSPORT PROTEIN YDBI-RELATED"/>
    <property type="match status" value="1"/>
</dbReference>
<comment type="caution">
    <text evidence="7">The sequence shown here is derived from an EMBL/GenBank/DDBJ whole genome shotgun (WGS) entry which is preliminary data.</text>
</comment>
<accession>A0A2W4VTU4</accession>
<dbReference type="InterPro" id="IPR002549">
    <property type="entry name" value="AI-2E-like"/>
</dbReference>
<evidence type="ECO:0000256" key="2">
    <source>
        <dbReference type="ARBA" id="ARBA00009773"/>
    </source>
</evidence>
<dbReference type="PANTHER" id="PTHR21716">
    <property type="entry name" value="TRANSMEMBRANE PROTEIN"/>
    <property type="match status" value="1"/>
</dbReference>
<evidence type="ECO:0000313" key="7">
    <source>
        <dbReference type="EMBL" id="PZO36284.1"/>
    </source>
</evidence>
<dbReference type="GO" id="GO:0016020">
    <property type="term" value="C:membrane"/>
    <property type="evidence" value="ECO:0007669"/>
    <property type="project" value="UniProtKB-SubCell"/>
</dbReference>
<keyword evidence="5 6" id="KW-0472">Membrane</keyword>
<dbReference type="Pfam" id="PF01594">
    <property type="entry name" value="AI-2E_transport"/>
    <property type="match status" value="1"/>
</dbReference>
<protein>
    <submittedName>
        <fullName evidence="7">AI-2E family transporter</fullName>
    </submittedName>
</protein>
<dbReference type="AlphaFoldDB" id="A0A2W4VTU4"/>
<proteinExistence type="inferred from homology"/>
<feature type="transmembrane region" description="Helical" evidence="6">
    <location>
        <begin position="145"/>
        <end position="168"/>
    </location>
</feature>